<dbReference type="Pfam" id="PF00246">
    <property type="entry name" value="Peptidase_M14"/>
    <property type="match status" value="1"/>
</dbReference>
<dbReference type="Proteomes" id="UP001201449">
    <property type="component" value="Unassembled WGS sequence"/>
</dbReference>
<name>A0ABS9BQV3_9BACT</name>
<protein>
    <submittedName>
        <fullName evidence="10">M14 family metallopeptidase</fullName>
    </submittedName>
</protein>
<reference evidence="10 11" key="1">
    <citation type="submission" date="2022-01" db="EMBL/GenBank/DDBJ databases">
        <title>Mariniradius saccharolyticus sp. nov., isolated from sediment of a river.</title>
        <authorList>
            <person name="Liu H."/>
        </authorList>
    </citation>
    <scope>NUCLEOTIDE SEQUENCE [LARGE SCALE GENOMIC DNA]</scope>
    <source>
        <strain evidence="10 11">RY-2</strain>
    </source>
</reference>
<evidence type="ECO:0000259" key="9">
    <source>
        <dbReference type="PROSITE" id="PS52035"/>
    </source>
</evidence>
<keyword evidence="8" id="KW-0732">Signal</keyword>
<dbReference type="SMART" id="SM00631">
    <property type="entry name" value="Zn_pept"/>
    <property type="match status" value="1"/>
</dbReference>
<dbReference type="SUPFAM" id="SSF53187">
    <property type="entry name" value="Zn-dependent exopeptidases"/>
    <property type="match status" value="1"/>
</dbReference>
<evidence type="ECO:0000256" key="1">
    <source>
        <dbReference type="ARBA" id="ARBA00001947"/>
    </source>
</evidence>
<dbReference type="PANTHER" id="PTHR11705:SF143">
    <property type="entry name" value="SLL0236 PROTEIN"/>
    <property type="match status" value="1"/>
</dbReference>
<organism evidence="10 11">
    <name type="scientific">Mariniradius sediminis</name>
    <dbReference type="NCBI Taxonomy" id="2909237"/>
    <lineage>
        <taxon>Bacteria</taxon>
        <taxon>Pseudomonadati</taxon>
        <taxon>Bacteroidota</taxon>
        <taxon>Cytophagia</taxon>
        <taxon>Cytophagales</taxon>
        <taxon>Cyclobacteriaceae</taxon>
        <taxon>Mariniradius</taxon>
    </lineage>
</organism>
<dbReference type="CDD" id="cd06905">
    <property type="entry name" value="M14-like"/>
    <property type="match status" value="1"/>
</dbReference>
<evidence type="ECO:0000313" key="11">
    <source>
        <dbReference type="Proteomes" id="UP001201449"/>
    </source>
</evidence>
<comment type="caution">
    <text evidence="7">Lacks conserved residue(s) required for the propagation of feature annotation.</text>
</comment>
<feature type="domain" description="Peptidase M14" evidence="9">
    <location>
        <begin position="27"/>
        <end position="373"/>
    </location>
</feature>
<proteinExistence type="inferred from homology"/>
<dbReference type="PROSITE" id="PS52035">
    <property type="entry name" value="PEPTIDASE_M14"/>
    <property type="match status" value="1"/>
</dbReference>
<keyword evidence="6" id="KW-0482">Metalloprotease</keyword>
<comment type="caution">
    <text evidence="10">The sequence shown here is derived from an EMBL/GenBank/DDBJ whole genome shotgun (WGS) entry which is preliminary data.</text>
</comment>
<comment type="similarity">
    <text evidence="2 7">Belongs to the peptidase M14 family.</text>
</comment>
<dbReference type="EMBL" id="JAKEVZ010000003">
    <property type="protein sequence ID" value="MCF1750445.1"/>
    <property type="molecule type" value="Genomic_DNA"/>
</dbReference>
<evidence type="ECO:0000256" key="4">
    <source>
        <dbReference type="ARBA" id="ARBA00022801"/>
    </source>
</evidence>
<evidence type="ECO:0000256" key="2">
    <source>
        <dbReference type="ARBA" id="ARBA00005988"/>
    </source>
</evidence>
<sequence length="539" mass="59368">MKKMYLSLIAGAGLLFAVQSAVLAQGDYPTLSQVSQRLQSVANGSGGSAKLSSLTKTAGGKDIWVLKVGKGDIDNKPAIAVVGGVEGFHVLSVELAVQFAERLVKEHGNALDNTTFYIFPNMSPDAYEQYHAALKYERRGNAAKVDHDRDGQVSEDGYEDLNKDGLITMMRVESPMGDYVAHDKDPRIMVKADRAKGQKGTHLVMSETRDKDKDGKFGEDLEEGIAFNRNQTYKFPIFTPLAGDYAVSQAESRATLDYLFEQWNIFAFVTFGPSNNLSAPLKFSAADARKRVITSMLEKDVAINAMVSGIYNETVSQKAFNQSNQGTDGDFFQWAYFHFGRLSFSTPGWWVPEVKGEDGKSNPNAEANFLAWAEKEGIQNAFIPWTSVSHPDFPNQKVEVGGIRPFVMHNPPYAKVGDIAKEHTDFILKLAGMAPKLEFHNVQSEKLGNGLTRITADLYNNSPLPTHSEMGEKSRWLRSIRIDINRDPKDIVSGDKIKLIDKLGAYEKTTLSWIVKGTGSIDIKAGAAHTGIATLNVKL</sequence>
<evidence type="ECO:0000256" key="5">
    <source>
        <dbReference type="ARBA" id="ARBA00022833"/>
    </source>
</evidence>
<evidence type="ECO:0000256" key="7">
    <source>
        <dbReference type="PROSITE-ProRule" id="PRU01379"/>
    </source>
</evidence>
<evidence type="ECO:0000313" key="10">
    <source>
        <dbReference type="EMBL" id="MCF1750445.1"/>
    </source>
</evidence>
<comment type="cofactor">
    <cofactor evidence="1">
        <name>Zn(2+)</name>
        <dbReference type="ChEBI" id="CHEBI:29105"/>
    </cofactor>
</comment>
<dbReference type="RefSeq" id="WP_234860548.1">
    <property type="nucleotide sequence ID" value="NZ_JAKEVZ010000003.1"/>
</dbReference>
<dbReference type="Gene3D" id="3.40.630.10">
    <property type="entry name" value="Zn peptidases"/>
    <property type="match status" value="1"/>
</dbReference>
<evidence type="ECO:0000256" key="8">
    <source>
        <dbReference type="SAM" id="SignalP"/>
    </source>
</evidence>
<accession>A0ABS9BQV3</accession>
<keyword evidence="5" id="KW-0862">Zinc</keyword>
<dbReference type="PANTHER" id="PTHR11705">
    <property type="entry name" value="PROTEASE FAMILY M14 CARBOXYPEPTIDASE A,B"/>
    <property type="match status" value="1"/>
</dbReference>
<evidence type="ECO:0000256" key="3">
    <source>
        <dbReference type="ARBA" id="ARBA00022670"/>
    </source>
</evidence>
<keyword evidence="4" id="KW-0378">Hydrolase</keyword>
<dbReference type="InterPro" id="IPR000834">
    <property type="entry name" value="Peptidase_M14"/>
</dbReference>
<keyword evidence="3" id="KW-0645">Protease</keyword>
<gene>
    <name evidence="10" type="ORF">L0U89_05120</name>
</gene>
<keyword evidence="11" id="KW-1185">Reference proteome</keyword>
<evidence type="ECO:0000256" key="6">
    <source>
        <dbReference type="ARBA" id="ARBA00023049"/>
    </source>
</evidence>
<feature type="signal peptide" evidence="8">
    <location>
        <begin position="1"/>
        <end position="24"/>
    </location>
</feature>
<feature type="chain" id="PRO_5047489067" evidence="8">
    <location>
        <begin position="25"/>
        <end position="539"/>
    </location>
</feature>